<evidence type="ECO:0000313" key="2">
    <source>
        <dbReference type="EMBL" id="AEG01608.1"/>
    </source>
</evidence>
<evidence type="ECO:0000256" key="1">
    <source>
        <dbReference type="SAM" id="Coils"/>
    </source>
</evidence>
<protein>
    <submittedName>
        <fullName evidence="2">Uncharacterized protein</fullName>
    </submittedName>
</protein>
<evidence type="ECO:0000313" key="3">
    <source>
        <dbReference type="Proteomes" id="UP000008888"/>
    </source>
</evidence>
<sequence>MSLDDFFLTAPFATDDLKAQVEQAKNDLQTLQNEIATVNMQLTEVAADLGKMEEKTSFLEQEMRKALTVSTLPEAAEQDREYDLLKAEVYDPLNFAATATFAASGLFLTVGFLGGRYAGRAAKAGQAGGKLLGAASSGKNLATLAKAGKLAEASKFSKFMKAGKKLGSIGLGLAAVELGLRMKNAVEMNNYFKENLGKIDQYLKNDTQTLNELKQTVTEAENWRSDLLAEAGLDPKAPDAMDSYVRQLNQDIAAVGRDKAFLSSARRMLLSGMTVDLVEQLVPELSAAAVAGLAKKLQAERGLLDGQVPESITELTGLTALQVKLLQKLLQARLALQQGDTLEQVAVSFGLLEDVVEGLEETLIADRRSVWTLLAAEKDPAGIARQTGFSLADIQQFKNRIACVQQLEAGRGDAEIAQMLGLENRFVAECRQKLPAQKQQAQIALQTAGLQPVKTRPEHIAADLQLPIELVVAMAAIK</sequence>
<proteinExistence type="predicted"/>
<name>G0A4L7_METMM</name>
<dbReference type="HOGENOM" id="CLU_570857_0_0_6"/>
<dbReference type="STRING" id="857087.Metme_3235"/>
<reference key="2">
    <citation type="submission" date="2011-05" db="EMBL/GenBank/DDBJ databases">
        <title>Complete genome sequence of the aerobic marine methanotroph Methylomonas methanica MC09.</title>
        <authorList>
            <person name="Boden R."/>
            <person name="Cunliffe M."/>
            <person name="Scanlan J."/>
            <person name="Moussard H."/>
            <person name="Kits K.D."/>
            <person name="Klotz M."/>
            <person name="Jetten M."/>
            <person name="Vuilleumier S."/>
            <person name="Han J."/>
            <person name="Peters L."/>
            <person name="Mikhailova N."/>
            <person name="Teshima H."/>
            <person name="Tapia R."/>
            <person name="Kyrpides N."/>
            <person name="Ivanova N."/>
            <person name="Pagani I."/>
            <person name="Cheng J.-F."/>
            <person name="Goodwin L."/>
            <person name="Han C."/>
            <person name="Hauser L."/>
            <person name="Land M."/>
            <person name="Lapidus A."/>
            <person name="Lucas S."/>
            <person name="Pitluck S."/>
            <person name="Woyke T."/>
            <person name="Stein L.Y."/>
            <person name="Murrell C."/>
        </authorList>
    </citation>
    <scope>NUCLEOTIDE SEQUENCE</scope>
    <source>
        <strain>MC09</strain>
    </source>
</reference>
<accession>G0A4L7</accession>
<reference evidence="3" key="3">
    <citation type="submission" date="2011-05" db="EMBL/GenBank/DDBJ databases">
        <title>Complete sequence of Methylomonas methanica MC09.</title>
        <authorList>
            <consortium name="US DOE Joint Genome Institute"/>
            <person name="Lucas S."/>
            <person name="Han J."/>
            <person name="Lapidus A."/>
            <person name="Cheng J.-F."/>
            <person name="Goodwin L."/>
            <person name="Pitluck S."/>
            <person name="Peters L."/>
            <person name="Mikhailova N."/>
            <person name="Teshima H."/>
            <person name="Han C."/>
            <person name="Tapia R."/>
            <person name="Land M."/>
            <person name="Hauser L."/>
            <person name="Kyrpides N."/>
            <person name="Ivanova N."/>
            <person name="Pagani I."/>
            <person name="Stein L."/>
            <person name="Woyke T."/>
        </authorList>
    </citation>
    <scope>NUCLEOTIDE SEQUENCE [LARGE SCALE GENOMIC DNA]</scope>
    <source>
        <strain evidence="3">MC09</strain>
    </source>
</reference>
<dbReference type="Proteomes" id="UP000008888">
    <property type="component" value="Chromosome"/>
</dbReference>
<dbReference type="RefSeq" id="WP_013819835.1">
    <property type="nucleotide sequence ID" value="NC_015572.1"/>
</dbReference>
<keyword evidence="1" id="KW-0175">Coiled coil</keyword>
<organism evidence="2 3">
    <name type="scientific">Methylomonas methanica (strain DSM 25384 / MC09)</name>
    <dbReference type="NCBI Taxonomy" id="857087"/>
    <lineage>
        <taxon>Bacteria</taxon>
        <taxon>Pseudomonadati</taxon>
        <taxon>Pseudomonadota</taxon>
        <taxon>Gammaproteobacteria</taxon>
        <taxon>Methylococcales</taxon>
        <taxon>Methylococcaceae</taxon>
        <taxon>Methylomonas</taxon>
    </lineage>
</organism>
<dbReference type="EMBL" id="CP002738">
    <property type="protein sequence ID" value="AEG01608.1"/>
    <property type="molecule type" value="Genomic_DNA"/>
</dbReference>
<feature type="coiled-coil region" evidence="1">
    <location>
        <begin position="14"/>
        <end position="48"/>
    </location>
</feature>
<gene>
    <name evidence="2" type="ordered locus">Metme_3235</name>
</gene>
<dbReference type="AlphaFoldDB" id="G0A4L7"/>
<reference evidence="2 3" key="1">
    <citation type="journal article" date="2011" name="J. Bacteriol.">
        <title>Complete Genome Sequence of the Aerobic Marine Methanotroph Methylomonas methanica MC09.</title>
        <authorList>
            <person name="Boden R."/>
            <person name="Cunliffe M."/>
            <person name="Scanlan J."/>
            <person name="Moussard H."/>
            <person name="Kits K.D."/>
            <person name="Klotz M.G."/>
            <person name="Jetten M.S."/>
            <person name="Vuilleumier S."/>
            <person name="Han J."/>
            <person name="Peters L."/>
            <person name="Mikhailova N."/>
            <person name="Teshima H."/>
            <person name="Tapia R."/>
            <person name="Kyrpides N."/>
            <person name="Ivanova N."/>
            <person name="Pagani I."/>
            <person name="Cheng J.F."/>
            <person name="Goodwin L."/>
            <person name="Han C."/>
            <person name="Hauser L."/>
            <person name="Land M.L."/>
            <person name="Lapidus A."/>
            <person name="Lucas S."/>
            <person name="Pitluck S."/>
            <person name="Woyke T."/>
            <person name="Stein L."/>
            <person name="Murrell J.C."/>
        </authorList>
    </citation>
    <scope>NUCLEOTIDE SEQUENCE [LARGE SCALE GENOMIC DNA]</scope>
    <source>
        <strain evidence="2 3">MC09</strain>
    </source>
</reference>
<dbReference type="KEGG" id="mmt:Metme_3235"/>
<keyword evidence="3" id="KW-1185">Reference proteome</keyword>